<evidence type="ECO:0000256" key="6">
    <source>
        <dbReference type="ARBA" id="ARBA00033752"/>
    </source>
</evidence>
<evidence type="ECO:0000256" key="2">
    <source>
        <dbReference type="ARBA" id="ARBA00022946"/>
    </source>
</evidence>
<reference evidence="9 10" key="1">
    <citation type="submission" date="2015-04" db="EMBL/GenBank/DDBJ databases">
        <authorList>
            <person name="Syromyatnikov M.Y."/>
            <person name="Popov V.N."/>
        </authorList>
    </citation>
    <scope>NUCLEOTIDE SEQUENCE [LARGE SCALE GENOMIC DNA]</scope>
    <source>
        <strain evidence="9">WF-38-12</strain>
    </source>
</reference>
<gene>
    <name evidence="9" type="ORF">PISL3812_05319</name>
</gene>
<feature type="region of interest" description="Disordered" evidence="8">
    <location>
        <begin position="36"/>
        <end position="117"/>
    </location>
</feature>
<evidence type="ECO:0000256" key="4">
    <source>
        <dbReference type="ARBA" id="ARBA00023128"/>
    </source>
</evidence>
<dbReference type="PANTHER" id="PTHR28595:SF1">
    <property type="entry name" value="LARGE RIBOSOMAL SUBUNIT PROTEIN ML54"/>
    <property type="match status" value="1"/>
</dbReference>
<feature type="region of interest" description="Disordered" evidence="8">
    <location>
        <begin position="232"/>
        <end position="251"/>
    </location>
</feature>
<feature type="compositionally biased region" description="Basic and acidic residues" evidence="8">
    <location>
        <begin position="154"/>
        <end position="163"/>
    </location>
</feature>
<evidence type="ECO:0000256" key="8">
    <source>
        <dbReference type="SAM" id="MobiDB-lite"/>
    </source>
</evidence>
<evidence type="ECO:0000313" key="10">
    <source>
        <dbReference type="Proteomes" id="UP000054383"/>
    </source>
</evidence>
<dbReference type="GO" id="GO:0005762">
    <property type="term" value="C:mitochondrial large ribosomal subunit"/>
    <property type="evidence" value="ECO:0007669"/>
    <property type="project" value="TreeGrafter"/>
</dbReference>
<keyword evidence="2" id="KW-0809">Transit peptide</keyword>
<dbReference type="OMA" id="YPEWLWR"/>
<dbReference type="GO" id="GO:0003735">
    <property type="term" value="F:structural constituent of ribosome"/>
    <property type="evidence" value="ECO:0007669"/>
    <property type="project" value="TreeGrafter"/>
</dbReference>
<dbReference type="Pfam" id="PF08561">
    <property type="entry name" value="Ribosomal_L37"/>
    <property type="match status" value="1"/>
</dbReference>
<evidence type="ECO:0000256" key="7">
    <source>
        <dbReference type="ARBA" id="ARBA00035179"/>
    </source>
</evidence>
<keyword evidence="5" id="KW-0687">Ribonucleoprotein</keyword>
<feature type="compositionally biased region" description="Low complexity" evidence="8">
    <location>
        <begin position="58"/>
        <end position="78"/>
    </location>
</feature>
<comment type="subcellular location">
    <subcellularLocation>
        <location evidence="1">Mitochondrion</location>
    </subcellularLocation>
</comment>
<accession>A0A0U1LZY0</accession>
<feature type="compositionally biased region" description="Pro residues" evidence="8">
    <location>
        <begin position="48"/>
        <end position="57"/>
    </location>
</feature>
<keyword evidence="4" id="KW-0496">Mitochondrion</keyword>
<protein>
    <recommendedName>
        <fullName evidence="7">Large ribosomal subunit protein mL54</fullName>
    </recommendedName>
</protein>
<keyword evidence="10" id="KW-1185">Reference proteome</keyword>
<evidence type="ECO:0000256" key="5">
    <source>
        <dbReference type="ARBA" id="ARBA00023274"/>
    </source>
</evidence>
<proteinExistence type="inferred from homology"/>
<dbReference type="STRING" id="28573.A0A0U1LZY0"/>
<organism evidence="9 10">
    <name type="scientific">Talaromyces islandicus</name>
    <name type="common">Penicillium islandicum</name>
    <dbReference type="NCBI Taxonomy" id="28573"/>
    <lineage>
        <taxon>Eukaryota</taxon>
        <taxon>Fungi</taxon>
        <taxon>Dikarya</taxon>
        <taxon>Ascomycota</taxon>
        <taxon>Pezizomycotina</taxon>
        <taxon>Eurotiomycetes</taxon>
        <taxon>Eurotiomycetidae</taxon>
        <taxon>Eurotiales</taxon>
        <taxon>Trichocomaceae</taxon>
        <taxon>Talaromyces</taxon>
        <taxon>Talaromyces sect. Islandici</taxon>
    </lineage>
</organism>
<keyword evidence="3" id="KW-0689">Ribosomal protein</keyword>
<feature type="region of interest" description="Disordered" evidence="8">
    <location>
        <begin position="194"/>
        <end position="213"/>
    </location>
</feature>
<dbReference type="InterPro" id="IPR013870">
    <property type="entry name" value="Ribosomal_mL54"/>
</dbReference>
<dbReference type="EMBL" id="CVMT01000004">
    <property type="protein sequence ID" value="CRG88290.1"/>
    <property type="molecule type" value="Genomic_DNA"/>
</dbReference>
<dbReference type="AlphaFoldDB" id="A0A0U1LZY0"/>
<comment type="similarity">
    <text evidence="6">Belongs to the mitochondrion-specific ribosomal protein mL54 family.</text>
</comment>
<dbReference type="Proteomes" id="UP000054383">
    <property type="component" value="Unassembled WGS sequence"/>
</dbReference>
<sequence length="251" mass="26865">MICHRCRTHLLSRIQFHQHVVRSPSTCAPALLGKSQTRFSSTDTPKIPATPPPPSPSKPGVGSVTVSAAVSSATPGVSQPLSTPTDGVPQPPAWVNPGKGPGAAAAAAASSREPSSCAPGTVMSGLNYIKNKPDIVALEDHEYPEWLWKLLDDKSTNKKKDGGVDVSSLNKKQRKKHDKKMAALAASLPRKIPVHEQSVDITPADYNSERDGPRDVVAEAADSFAKRETITKSAREARRKGIRESNFLRGL</sequence>
<evidence type="ECO:0000313" key="9">
    <source>
        <dbReference type="EMBL" id="CRG88290.1"/>
    </source>
</evidence>
<name>A0A0U1LZY0_TALIS</name>
<feature type="region of interest" description="Disordered" evidence="8">
    <location>
        <begin position="154"/>
        <end position="179"/>
    </location>
</feature>
<dbReference type="OrthoDB" id="10252718at2759"/>
<dbReference type="PANTHER" id="PTHR28595">
    <property type="entry name" value="39S RIBOSOMAL PROTEIN L54, MITOCHONDRIAL"/>
    <property type="match status" value="1"/>
</dbReference>
<evidence type="ECO:0000256" key="1">
    <source>
        <dbReference type="ARBA" id="ARBA00004173"/>
    </source>
</evidence>
<evidence type="ECO:0000256" key="3">
    <source>
        <dbReference type="ARBA" id="ARBA00022980"/>
    </source>
</evidence>